<evidence type="ECO:0000256" key="1">
    <source>
        <dbReference type="ARBA" id="ARBA00010716"/>
    </source>
</evidence>
<evidence type="ECO:0000256" key="7">
    <source>
        <dbReference type="PIRSR" id="PIRSR038994-2"/>
    </source>
</evidence>
<dbReference type="Gene3D" id="3.20.20.140">
    <property type="entry name" value="Metal-dependent hydrolases"/>
    <property type="match status" value="1"/>
</dbReference>
<dbReference type="PIRSF" id="PIRSF038994">
    <property type="entry name" value="NagA"/>
    <property type="match status" value="1"/>
</dbReference>
<dbReference type="GO" id="GO:0006046">
    <property type="term" value="P:N-acetylglucosamine catabolic process"/>
    <property type="evidence" value="ECO:0007669"/>
    <property type="project" value="TreeGrafter"/>
</dbReference>
<reference evidence="10 11" key="1">
    <citation type="journal article" date="2019" name="Nat. Med.">
        <title>A library of human gut bacterial isolates paired with longitudinal multiomics data enables mechanistic microbiome research.</title>
        <authorList>
            <person name="Poyet M."/>
            <person name="Groussin M."/>
            <person name="Gibbons S.M."/>
            <person name="Avila-Pacheco J."/>
            <person name="Jiang X."/>
            <person name="Kearney S.M."/>
            <person name="Perrotta A.R."/>
            <person name="Berdy B."/>
            <person name="Zhao S."/>
            <person name="Lieberman T.D."/>
            <person name="Swanson P.K."/>
            <person name="Smith M."/>
            <person name="Roesemann S."/>
            <person name="Alexander J.E."/>
            <person name="Rich S.A."/>
            <person name="Livny J."/>
            <person name="Vlamakis H."/>
            <person name="Clish C."/>
            <person name="Bullock K."/>
            <person name="Deik A."/>
            <person name="Scott J."/>
            <person name="Pierce K.A."/>
            <person name="Xavier R.J."/>
            <person name="Alm E.J."/>
        </authorList>
    </citation>
    <scope>NUCLEOTIDE SEQUENCE [LARGE SCALE GENOMIC DNA]</scope>
    <source>
        <strain evidence="10 11">BIOML-A2</strain>
    </source>
</reference>
<dbReference type="InterPro" id="IPR032466">
    <property type="entry name" value="Metal_Hydrolase"/>
</dbReference>
<dbReference type="GO" id="GO:0008448">
    <property type="term" value="F:N-acetylglucosamine-6-phosphate deacetylase activity"/>
    <property type="evidence" value="ECO:0007669"/>
    <property type="project" value="UniProtKB-EC"/>
</dbReference>
<feature type="binding site" evidence="7">
    <location>
        <position position="285"/>
    </location>
    <ligand>
        <name>substrate</name>
    </ligand>
</feature>
<dbReference type="SUPFAM" id="SSF51556">
    <property type="entry name" value="Metallo-dependent hydrolases"/>
    <property type="match status" value="1"/>
</dbReference>
<comment type="cofactor">
    <cofactor evidence="8">
        <name>a divalent metal cation</name>
        <dbReference type="ChEBI" id="CHEBI:60240"/>
    </cofactor>
    <text evidence="8">Binds 1 divalent metal cation per subunit.</text>
</comment>
<evidence type="ECO:0000256" key="5">
    <source>
        <dbReference type="PIRNR" id="PIRNR038994"/>
    </source>
</evidence>
<feature type="binding site" evidence="8">
    <location>
        <position position="250"/>
    </location>
    <ligand>
        <name>Zn(2+)</name>
        <dbReference type="ChEBI" id="CHEBI:29105"/>
    </ligand>
</feature>
<evidence type="ECO:0000313" key="10">
    <source>
        <dbReference type="EMBL" id="KAB7460235.1"/>
    </source>
</evidence>
<dbReference type="PANTHER" id="PTHR11113">
    <property type="entry name" value="N-ACETYLGLUCOSAMINE-6-PHOSPHATE DEACETYLASE"/>
    <property type="match status" value="1"/>
</dbReference>
<feature type="binding site" evidence="8">
    <location>
        <position position="229"/>
    </location>
    <ligand>
        <name>Zn(2+)</name>
        <dbReference type="ChEBI" id="CHEBI:29105"/>
    </ligand>
</feature>
<dbReference type="InterPro" id="IPR011059">
    <property type="entry name" value="Metal-dep_hydrolase_composite"/>
</dbReference>
<dbReference type="Proteomes" id="UP000429211">
    <property type="component" value="Unassembled WGS sequence"/>
</dbReference>
<accession>A0A7J5TGD3</accession>
<feature type="domain" description="Amidohydrolase-related" evidence="9">
    <location>
        <begin position="88"/>
        <end position="422"/>
    </location>
</feature>
<evidence type="ECO:0000256" key="3">
    <source>
        <dbReference type="ARBA" id="ARBA00022801"/>
    </source>
</evidence>
<dbReference type="Pfam" id="PF01979">
    <property type="entry name" value="Amidohydro_1"/>
    <property type="match status" value="1"/>
</dbReference>
<gene>
    <name evidence="10" type="primary">nagA</name>
    <name evidence="10" type="ORF">GBB04_08145</name>
</gene>
<dbReference type="RefSeq" id="WP_034519867.1">
    <property type="nucleotide sequence ID" value="NZ_CACRSP010000001.1"/>
</dbReference>
<dbReference type="EMBL" id="WDPD01000009">
    <property type="protein sequence ID" value="KAB7460235.1"/>
    <property type="molecule type" value="Genomic_DNA"/>
</dbReference>
<evidence type="ECO:0000259" key="9">
    <source>
        <dbReference type="Pfam" id="PF01979"/>
    </source>
</evidence>
<feature type="binding site" evidence="7">
    <location>
        <position position="261"/>
    </location>
    <ligand>
        <name>substrate</name>
    </ligand>
</feature>
<sequence>MQGVSDMEQPRQRQDFARRIARSFLRDGEPFAIRNARKVDARGVRDHAWVVSDGESLVAVGTSDDDCETACRNLNIPDTAVMDASGAIMTPGYVDIHAHGAWGASFDDGAEGIELARAGHLSHGTTRQVLSLITNPFDTICDNLRTIRGQTDMRSDILGVHLEGPFLAASRKGAHNPECLCDPVDGLVDDILRAADGCLRQITIAPELPHGISAIRRFADAGVVPAIGHCDADYETARQGFAAGAGIMTHMFNAMNGLHHRRPGPIPAAVEDPRVTIELINDGFHVSDSMVKLGFGFAPHRIAFVTDAMAATGCPDGRYLLGALDVDVVDGHARLMSNGAIAGSTLVLEQAVQRAVLRLGISAPDAVEAATLTPARAFGYDKPNRVTGRPLGLLAPGYAADVLLLDPEDWTIRHVWCDGHAVR</sequence>
<keyword evidence="2 8" id="KW-0479">Metal-binding</keyword>
<organism evidence="10 11">
    <name type="scientific">Bifidobacterium dentium</name>
    <dbReference type="NCBI Taxonomy" id="1689"/>
    <lineage>
        <taxon>Bacteria</taxon>
        <taxon>Bacillati</taxon>
        <taxon>Actinomycetota</taxon>
        <taxon>Actinomycetes</taxon>
        <taxon>Bifidobacteriales</taxon>
        <taxon>Bifidobacteriaceae</taxon>
        <taxon>Bifidobacterium</taxon>
    </lineage>
</organism>
<comment type="caution">
    <text evidence="10">The sequence shown here is derived from an EMBL/GenBank/DDBJ whole genome shotgun (WGS) entry which is preliminary data.</text>
</comment>
<feature type="active site" description="Proton donor/acceptor" evidence="6">
    <location>
        <position position="307"/>
    </location>
</feature>
<dbReference type="Gene3D" id="2.30.40.10">
    <property type="entry name" value="Urease, subunit C, domain 1"/>
    <property type="match status" value="1"/>
</dbReference>
<dbReference type="NCBIfam" id="TIGR00221">
    <property type="entry name" value="nagA"/>
    <property type="match status" value="1"/>
</dbReference>
<evidence type="ECO:0000256" key="6">
    <source>
        <dbReference type="PIRSR" id="PIRSR038994-1"/>
    </source>
</evidence>
<feature type="binding site" evidence="7">
    <location>
        <begin position="341"/>
        <end position="343"/>
    </location>
    <ligand>
        <name>substrate</name>
    </ligand>
</feature>
<proteinExistence type="inferred from homology"/>
<dbReference type="SUPFAM" id="SSF51338">
    <property type="entry name" value="Composite domain of metallo-dependent hydrolases"/>
    <property type="match status" value="1"/>
</dbReference>
<dbReference type="InterPro" id="IPR006680">
    <property type="entry name" value="Amidohydro-rel"/>
</dbReference>
<evidence type="ECO:0000313" key="11">
    <source>
        <dbReference type="Proteomes" id="UP000429211"/>
    </source>
</evidence>
<comment type="similarity">
    <text evidence="1 5">Belongs to the metallo-dependent hydrolases superfamily. NagA family.</text>
</comment>
<protein>
    <submittedName>
        <fullName evidence="10">N-acetylglucosamine-6-phosphate deacetylase</fullName>
        <ecNumber evidence="10">3.5.1.25</ecNumber>
    </submittedName>
</protein>
<evidence type="ECO:0000256" key="8">
    <source>
        <dbReference type="PIRSR" id="PIRSR038994-3"/>
    </source>
</evidence>
<evidence type="ECO:0000256" key="4">
    <source>
        <dbReference type="ARBA" id="ARBA00023277"/>
    </source>
</evidence>
<dbReference type="AlphaFoldDB" id="A0A7J5TGD3"/>
<feature type="binding site" evidence="7">
    <location>
        <position position="174"/>
    </location>
    <ligand>
        <name>substrate</name>
    </ligand>
</feature>
<feature type="binding site" evidence="8">
    <location>
        <position position="163"/>
    </location>
    <ligand>
        <name>Zn(2+)</name>
        <dbReference type="ChEBI" id="CHEBI:29105"/>
    </ligand>
</feature>
<evidence type="ECO:0000256" key="2">
    <source>
        <dbReference type="ARBA" id="ARBA00022723"/>
    </source>
</evidence>
<keyword evidence="3 5" id="KW-0378">Hydrolase</keyword>
<dbReference type="GO" id="GO:0046872">
    <property type="term" value="F:metal ion binding"/>
    <property type="evidence" value="ECO:0007669"/>
    <property type="project" value="UniProtKB-KW"/>
</dbReference>
<name>A0A7J5TGD3_9BIFI</name>
<dbReference type="CDD" id="cd00854">
    <property type="entry name" value="NagA"/>
    <property type="match status" value="1"/>
</dbReference>
<feature type="binding site" evidence="7">
    <location>
        <begin position="253"/>
        <end position="254"/>
    </location>
    <ligand>
        <name>substrate</name>
    </ligand>
</feature>
<dbReference type="PANTHER" id="PTHR11113:SF14">
    <property type="entry name" value="N-ACETYLGLUCOSAMINE-6-PHOSPHATE DEACETYLASE"/>
    <property type="match status" value="1"/>
</dbReference>
<dbReference type="EC" id="3.5.1.25" evidence="10"/>
<dbReference type="InterPro" id="IPR003764">
    <property type="entry name" value="GlcNAc_6-P_deAcase"/>
</dbReference>
<keyword evidence="4 5" id="KW-0119">Carbohydrate metabolism</keyword>